<dbReference type="Proteomes" id="UP000235598">
    <property type="component" value="Unassembled WGS sequence"/>
</dbReference>
<dbReference type="EMBL" id="PNHK01000001">
    <property type="protein sequence ID" value="PMD05910.1"/>
    <property type="molecule type" value="Genomic_DNA"/>
</dbReference>
<reference evidence="1 2" key="1">
    <citation type="submission" date="2017-09" db="EMBL/GenBank/DDBJ databases">
        <title>Bacterial strain isolated from the female urinary microbiota.</title>
        <authorList>
            <person name="Thomas-White K."/>
            <person name="Kumar N."/>
            <person name="Forster S."/>
            <person name="Putonti C."/>
            <person name="Lawley T."/>
            <person name="Wolfe A.J."/>
        </authorList>
    </citation>
    <scope>NUCLEOTIDE SEQUENCE [LARGE SCALE GENOMIC DNA]</scope>
    <source>
        <strain evidence="1 2">UMB1301</strain>
    </source>
</reference>
<name>A0A2N6VP42_9MICO</name>
<protein>
    <recommendedName>
        <fullName evidence="3">TIGR03089 family protein</fullName>
    </recommendedName>
</protein>
<organism evidence="1 2">
    <name type="scientific">Brevibacterium paucivorans</name>
    <dbReference type="NCBI Taxonomy" id="170994"/>
    <lineage>
        <taxon>Bacteria</taxon>
        <taxon>Bacillati</taxon>
        <taxon>Actinomycetota</taxon>
        <taxon>Actinomycetes</taxon>
        <taxon>Micrococcales</taxon>
        <taxon>Brevibacteriaceae</taxon>
        <taxon>Brevibacterium</taxon>
    </lineage>
</organism>
<evidence type="ECO:0008006" key="3">
    <source>
        <dbReference type="Google" id="ProtNLM"/>
    </source>
</evidence>
<gene>
    <name evidence="1" type="ORF">CJ199_00405</name>
</gene>
<proteinExistence type="predicted"/>
<dbReference type="OrthoDB" id="3396763at2"/>
<dbReference type="RefSeq" id="WP_102237570.1">
    <property type="nucleotide sequence ID" value="NZ_PNHK01000001.1"/>
</dbReference>
<evidence type="ECO:0000313" key="2">
    <source>
        <dbReference type="Proteomes" id="UP000235598"/>
    </source>
</evidence>
<accession>A0A2N6VP42</accession>
<evidence type="ECO:0000313" key="1">
    <source>
        <dbReference type="EMBL" id="PMD05910.1"/>
    </source>
</evidence>
<sequence>MIARTVEAIAHRPDPVIEWIDEYGRLELTGRVFANWVYKSAGLLRDTFPDALVLNPDGPLHWRELACIFAACGSDVPVIVGAEVTPPSADSWVGMVAVGSDLSPFEDAEELWVFDPAPLALSTEVESGDTDYISAVRSYPDVAQLLDGPLEYSRFGTAVRAHSVDGPTRLATTSVPETDQQLSELCHALTYGQLTVDLS</sequence>
<comment type="caution">
    <text evidence="1">The sequence shown here is derived from an EMBL/GenBank/DDBJ whole genome shotgun (WGS) entry which is preliminary data.</text>
</comment>
<dbReference type="AlphaFoldDB" id="A0A2N6VP42"/>